<feature type="transmembrane region" description="Helical" evidence="1">
    <location>
        <begin position="190"/>
        <end position="212"/>
    </location>
</feature>
<feature type="transmembrane region" description="Helical" evidence="1">
    <location>
        <begin position="53"/>
        <end position="86"/>
    </location>
</feature>
<dbReference type="EMBL" id="FIFW01000028">
    <property type="protein sequence ID" value="CYU95987.1"/>
    <property type="molecule type" value="Genomic_DNA"/>
</dbReference>
<keyword evidence="1" id="KW-1133">Transmembrane helix</keyword>
<dbReference type="RefSeq" id="WP_044687937.1">
    <property type="nucleotide sequence ID" value="NZ_CEEW01000031.1"/>
</dbReference>
<organism evidence="2 3">
    <name type="scientific">Streptococcus suis</name>
    <dbReference type="NCBI Taxonomy" id="1307"/>
    <lineage>
        <taxon>Bacteria</taxon>
        <taxon>Bacillati</taxon>
        <taxon>Bacillota</taxon>
        <taxon>Bacilli</taxon>
        <taxon>Lactobacillales</taxon>
        <taxon>Streptococcaceae</taxon>
        <taxon>Streptococcus</taxon>
    </lineage>
</organism>
<keyword evidence="1" id="KW-0812">Transmembrane</keyword>
<gene>
    <name evidence="2" type="ORF">ERS132385_02027</name>
</gene>
<accession>A0A116LJH0</accession>
<sequence length="257" mass="28664">MLAIFKPVFASVWKRKETKIFLAFAFLFPTLFLATTFLPKGSNFMVPSVSDGYLYSFVALTSSLFKSSIAFTLPILALFYLTYTVFKGEADSHTMFLYKDIKRQDIFWAKVLSLVTIVLIYTGIFLLVMVPYYYTRIGHLDYATLTFWDHLYVMENAAFAQSILGSMLDMLVCVLLAACVSLYSGVGATMAVAFGYSLGSSILAIFGLASFFPTGNINALYEGASLFSTLGTSVLVTLVYSTVLAYLTLKYFKKMEF</sequence>
<evidence type="ECO:0000313" key="2">
    <source>
        <dbReference type="EMBL" id="CYU95987.1"/>
    </source>
</evidence>
<name>A0A116LJH0_STRSU</name>
<dbReference type="AlphaFoldDB" id="A0A116LJH0"/>
<evidence type="ECO:0000313" key="3">
    <source>
        <dbReference type="Proteomes" id="UP000073434"/>
    </source>
</evidence>
<proteinExistence type="predicted"/>
<feature type="transmembrane region" description="Helical" evidence="1">
    <location>
        <begin position="107"/>
        <end position="134"/>
    </location>
</feature>
<feature type="transmembrane region" description="Helical" evidence="1">
    <location>
        <begin position="158"/>
        <end position="183"/>
    </location>
</feature>
<dbReference type="Proteomes" id="UP000073434">
    <property type="component" value="Unassembled WGS sequence"/>
</dbReference>
<protein>
    <submittedName>
        <fullName evidence="2">Sugar ABC transporter permease</fullName>
    </submittedName>
</protein>
<feature type="transmembrane region" description="Helical" evidence="1">
    <location>
        <begin position="20"/>
        <end position="38"/>
    </location>
</feature>
<keyword evidence="1" id="KW-0472">Membrane</keyword>
<reference evidence="2 3" key="1">
    <citation type="submission" date="2016-02" db="EMBL/GenBank/DDBJ databases">
        <authorList>
            <consortium name="Pathogen Informatics"/>
        </authorList>
    </citation>
    <scope>NUCLEOTIDE SEQUENCE [LARGE SCALE GENOMIC DNA]</scope>
    <source>
        <strain evidence="2 3">LSS23</strain>
    </source>
</reference>
<feature type="transmembrane region" description="Helical" evidence="1">
    <location>
        <begin position="224"/>
        <end position="249"/>
    </location>
</feature>
<evidence type="ECO:0000256" key="1">
    <source>
        <dbReference type="SAM" id="Phobius"/>
    </source>
</evidence>